<keyword evidence="2 5" id="KW-0808">Transferase</keyword>
<dbReference type="Pfam" id="PF04101">
    <property type="entry name" value="Glyco_tran_28_C"/>
    <property type="match status" value="1"/>
</dbReference>
<dbReference type="Gene3D" id="3.40.50.2000">
    <property type="entry name" value="Glycogen Phosphorylase B"/>
    <property type="match status" value="2"/>
</dbReference>
<dbReference type="InterPro" id="IPR004276">
    <property type="entry name" value="GlycoTrans_28_N"/>
</dbReference>
<dbReference type="AlphaFoldDB" id="A0A7M2YXX8"/>
<reference evidence="5 6" key="1">
    <citation type="submission" date="2018-07" db="EMBL/GenBank/DDBJ databases">
        <title>High-quality-draft genome sequence of Gaiella occulta.</title>
        <authorList>
            <person name="Severino R."/>
            <person name="Froufe H.J.C."/>
            <person name="Rainey F.A."/>
            <person name="Barroso C."/>
            <person name="Albuquerque L."/>
            <person name="Lobo-Da-Cunha A."/>
            <person name="Da Costa M.S."/>
            <person name="Egas C."/>
        </authorList>
    </citation>
    <scope>NUCLEOTIDE SEQUENCE [LARGE SCALE GENOMIC DNA]</scope>
    <source>
        <strain evidence="5 6">F2-233</strain>
    </source>
</reference>
<feature type="domain" description="Glycosyltransferase family 28 N-terminal" evidence="3">
    <location>
        <begin position="3"/>
        <end position="112"/>
    </location>
</feature>
<dbReference type="Pfam" id="PF03033">
    <property type="entry name" value="Glyco_transf_28"/>
    <property type="match status" value="1"/>
</dbReference>
<evidence type="ECO:0000256" key="2">
    <source>
        <dbReference type="ARBA" id="ARBA00022679"/>
    </source>
</evidence>
<reference evidence="6" key="2">
    <citation type="journal article" date="2019" name="MicrobiologyOpen">
        <title>High-quality draft genome sequence of Gaiella occulta isolated from a 150 meter deep mineral water borehole and comparison with the genome sequences of other deep-branching lineages of the phylum Actinobacteria.</title>
        <authorList>
            <person name="Severino R."/>
            <person name="Froufe H.J.C."/>
            <person name="Barroso C."/>
            <person name="Albuquerque L."/>
            <person name="Lobo-da-Cunha A."/>
            <person name="da Costa M.S."/>
            <person name="Egas C."/>
        </authorList>
    </citation>
    <scope>NUCLEOTIDE SEQUENCE [LARGE SCALE GENOMIC DNA]</scope>
    <source>
        <strain evidence="6">F2-233</strain>
    </source>
</reference>
<evidence type="ECO:0000313" key="5">
    <source>
        <dbReference type="EMBL" id="RDI74997.1"/>
    </source>
</evidence>
<proteinExistence type="predicted"/>
<dbReference type="PANTHER" id="PTHR21015:SF22">
    <property type="entry name" value="GLYCOSYLTRANSFERASE"/>
    <property type="match status" value="1"/>
</dbReference>
<dbReference type="PANTHER" id="PTHR21015">
    <property type="entry name" value="UDP-N-ACETYLGLUCOSAMINE--N-ACETYLMURAMYL-(PENTAPEPTIDE) PYROPHOSPHORYL-UNDECAPRENOL N-ACETYLGLUCOSAMINE TRANSFERASE 1"/>
    <property type="match status" value="1"/>
</dbReference>
<evidence type="ECO:0000256" key="1">
    <source>
        <dbReference type="ARBA" id="ARBA00022676"/>
    </source>
</evidence>
<organism evidence="5 6">
    <name type="scientific">Gaiella occulta</name>
    <dbReference type="NCBI Taxonomy" id="1002870"/>
    <lineage>
        <taxon>Bacteria</taxon>
        <taxon>Bacillati</taxon>
        <taxon>Actinomycetota</taxon>
        <taxon>Thermoleophilia</taxon>
        <taxon>Gaiellales</taxon>
        <taxon>Gaiellaceae</taxon>
        <taxon>Gaiella</taxon>
    </lineage>
</organism>
<feature type="domain" description="Glycosyl transferase family 28 C-terminal" evidence="4">
    <location>
        <begin position="157"/>
        <end position="312"/>
    </location>
</feature>
<evidence type="ECO:0000259" key="4">
    <source>
        <dbReference type="Pfam" id="PF04101"/>
    </source>
</evidence>
<dbReference type="GO" id="GO:0005975">
    <property type="term" value="P:carbohydrate metabolic process"/>
    <property type="evidence" value="ECO:0007669"/>
    <property type="project" value="InterPro"/>
</dbReference>
<keyword evidence="6" id="KW-1185">Reference proteome</keyword>
<dbReference type="EMBL" id="QQZY01000002">
    <property type="protein sequence ID" value="RDI74997.1"/>
    <property type="molecule type" value="Genomic_DNA"/>
</dbReference>
<comment type="caution">
    <text evidence="5">The sequence shown here is derived from an EMBL/GenBank/DDBJ whole genome shotgun (WGS) entry which is preliminary data.</text>
</comment>
<accession>A0A7M2YXX8</accession>
<gene>
    <name evidence="5" type="ORF">Gocc_0795</name>
</gene>
<dbReference type="Proteomes" id="UP000254134">
    <property type="component" value="Unassembled WGS sequence"/>
</dbReference>
<evidence type="ECO:0000259" key="3">
    <source>
        <dbReference type="Pfam" id="PF03033"/>
    </source>
</evidence>
<keyword evidence="1" id="KW-0328">Glycosyltransferase</keyword>
<dbReference type="GO" id="GO:1901137">
    <property type="term" value="P:carbohydrate derivative biosynthetic process"/>
    <property type="evidence" value="ECO:0007669"/>
    <property type="project" value="UniProtKB-ARBA"/>
</dbReference>
<dbReference type="GO" id="GO:0016758">
    <property type="term" value="F:hexosyltransferase activity"/>
    <property type="evidence" value="ECO:0007669"/>
    <property type="project" value="InterPro"/>
</dbReference>
<name>A0A7M2YXX8_9ACTN</name>
<dbReference type="CDD" id="cd03785">
    <property type="entry name" value="GT28_MurG"/>
    <property type="match status" value="1"/>
</dbReference>
<dbReference type="InterPro" id="IPR007235">
    <property type="entry name" value="Glyco_trans_28_C"/>
</dbReference>
<evidence type="ECO:0000313" key="6">
    <source>
        <dbReference type="Proteomes" id="UP000254134"/>
    </source>
</evidence>
<sequence length="322" mass="33801">MSVTFAGSPDRVESRLVPEAGFELDTFAISGLPRTPSPALVRALWRAAAAPLACTRILRRRRPDVVLGGGGYVAGPMVLAARLQGIPAALTEADAHLGLANRLAAPFARRVFLAYEVEGRSGPKYAVVGRPIPQAHLGATRAQGRARFGVPDGASVVAVFGALAGARSLNEMAVEAWADAGPFVLHVSGERDFPALRARVRRDGYVLMAQSGHFGELLAAADIAVSRAGGTVWELAAAGVPSILVPYPHATADHQTLNAAHFERGGGAVAVPDSEIARVPAIVDELLADPTRRARMAEAMRAMARPDAADRIADEVIALARR</sequence>
<protein>
    <submittedName>
        <fullName evidence="5">UDP-N-acetylglucosamine:LPS N-acetylglucosamine transferase</fullName>
    </submittedName>
</protein>
<dbReference type="SUPFAM" id="SSF53756">
    <property type="entry name" value="UDP-Glycosyltransferase/glycogen phosphorylase"/>
    <property type="match status" value="1"/>
</dbReference>